<evidence type="ECO:0000256" key="5">
    <source>
        <dbReference type="ARBA" id="ARBA00023136"/>
    </source>
</evidence>
<feature type="transmembrane region" description="Helical" evidence="7">
    <location>
        <begin position="219"/>
        <end position="240"/>
    </location>
</feature>
<feature type="compositionally biased region" description="Low complexity" evidence="6">
    <location>
        <begin position="601"/>
        <end position="610"/>
    </location>
</feature>
<evidence type="ECO:0000256" key="4">
    <source>
        <dbReference type="ARBA" id="ARBA00022989"/>
    </source>
</evidence>
<evidence type="ECO:0000256" key="6">
    <source>
        <dbReference type="SAM" id="MobiDB-lite"/>
    </source>
</evidence>
<feature type="transmembrane region" description="Helical" evidence="7">
    <location>
        <begin position="453"/>
        <end position="476"/>
    </location>
</feature>
<comment type="subcellular location">
    <subcellularLocation>
        <location evidence="1">Membrane</location>
        <topology evidence="1">Multi-pass membrane protein</topology>
    </subcellularLocation>
</comment>
<keyword evidence="5 7" id="KW-0472">Membrane</keyword>
<protein>
    <recommendedName>
        <fullName evidence="9">Major facilitator superfamily (MFS) profile domain-containing protein</fullName>
    </recommendedName>
</protein>
<dbReference type="InterPro" id="IPR000109">
    <property type="entry name" value="POT_fam"/>
</dbReference>
<evidence type="ECO:0008006" key="9">
    <source>
        <dbReference type="Google" id="ProtNLM"/>
    </source>
</evidence>
<dbReference type="EMBL" id="GCKF01044924">
    <property type="protein sequence ID" value="JAG94002.1"/>
    <property type="molecule type" value="Transcribed_RNA"/>
</dbReference>
<evidence type="ECO:0000256" key="3">
    <source>
        <dbReference type="ARBA" id="ARBA00022692"/>
    </source>
</evidence>
<reference evidence="8" key="1">
    <citation type="submission" date="2015-03" db="EMBL/GenBank/DDBJ databases">
        <title>A transcriptome of Araucaria cunninghamii, an australian fine timber species.</title>
        <authorList>
            <person name="Jing Yi C.J.Y."/>
            <person name="Yin San L.Y.S."/>
            <person name="Abdul Karim S.S."/>
            <person name="Wan Azmi N.N."/>
            <person name="Hercus R.R."/>
            <person name="Croft L.L."/>
        </authorList>
    </citation>
    <scope>NUCLEOTIDE SEQUENCE</scope>
    <source>
        <strain evidence="8">MI0301</strain>
        <tissue evidence="8">Leaf</tissue>
    </source>
</reference>
<dbReference type="GO" id="GO:0016020">
    <property type="term" value="C:membrane"/>
    <property type="evidence" value="ECO:0007669"/>
    <property type="project" value="UniProtKB-SubCell"/>
</dbReference>
<evidence type="ECO:0000256" key="7">
    <source>
        <dbReference type="SAM" id="Phobius"/>
    </source>
</evidence>
<dbReference type="SUPFAM" id="SSF103473">
    <property type="entry name" value="MFS general substrate transporter"/>
    <property type="match status" value="1"/>
</dbReference>
<feature type="transmembrane region" description="Helical" evidence="7">
    <location>
        <begin position="413"/>
        <end position="433"/>
    </location>
</feature>
<feature type="transmembrane region" description="Helical" evidence="7">
    <location>
        <begin position="373"/>
        <end position="393"/>
    </location>
</feature>
<dbReference type="Gene3D" id="1.20.1250.20">
    <property type="entry name" value="MFS general substrate transporter like domains"/>
    <property type="match status" value="1"/>
</dbReference>
<dbReference type="GO" id="GO:0071916">
    <property type="term" value="F:dipeptide transmembrane transporter activity"/>
    <property type="evidence" value="ECO:0007669"/>
    <property type="project" value="InterPro"/>
</dbReference>
<evidence type="ECO:0000313" key="8">
    <source>
        <dbReference type="EMBL" id="JAG94002.1"/>
    </source>
</evidence>
<dbReference type="PANTHER" id="PTHR11654">
    <property type="entry name" value="OLIGOPEPTIDE TRANSPORTER-RELATED"/>
    <property type="match status" value="1"/>
</dbReference>
<accession>A0A0D6QRN7</accession>
<dbReference type="InterPro" id="IPR036259">
    <property type="entry name" value="MFS_trans_sf"/>
</dbReference>
<feature type="transmembrane region" description="Helical" evidence="7">
    <location>
        <begin position="497"/>
        <end position="521"/>
    </location>
</feature>
<organism evidence="8">
    <name type="scientific">Araucaria cunninghamii</name>
    <name type="common">Hoop pine</name>
    <name type="synonym">Moreton Bay pine</name>
    <dbReference type="NCBI Taxonomy" id="56994"/>
    <lineage>
        <taxon>Eukaryota</taxon>
        <taxon>Viridiplantae</taxon>
        <taxon>Streptophyta</taxon>
        <taxon>Embryophyta</taxon>
        <taxon>Tracheophyta</taxon>
        <taxon>Spermatophyta</taxon>
        <taxon>Pinopsida</taxon>
        <taxon>Pinidae</taxon>
        <taxon>Conifers II</taxon>
        <taxon>Araucariales</taxon>
        <taxon>Araucariaceae</taxon>
        <taxon>Araucaria</taxon>
    </lineage>
</organism>
<dbReference type="AlphaFoldDB" id="A0A0D6QRN7"/>
<sequence length="622" mass="69250">MEGEESNMDSEGFCMDGSVDLKKRPVLRSKTGRWKACSFIVGYEVFERMAFYGIASNLVNYLTTKLHEGTVTSSTNVNNWTGTTWITPILGAYIADVHLGRYWTFTIFSFIYIAGMVLLTLAVSLPSLRPPPCPANTPVCKKCSNLQHGIFYFALYVLALGTGGTKPNISTIGADQFDEFDPKEKVQKVSFFNWWLFSVFFGSLIAQTFLIYIQERVGFAVGYALPTLGLIISVAIFFVGTPYYRHKIQKGNPFARIAQVIIAAVRKWRVKVPADPNKLHELDPKEYVAKGRFPISHTDMLRFLDKAATKEGNATSPWRLCTVTQVEETKLMIKLLPVWVAMFVPGTVVALVPTLFVKQGNRLDRHMGPHFEIPSGCLTSFVTMSMLVSIAVYDRVLVKIFAKFTGNPRGITILQRLGIGLVIHIMITVTATVTEYGRIRVVKEHGLEGYPKAITPLTVFVLLPQFVLVGLADAFVETGKIEFFYDQAPESMQSIGTALYATTLGIGNFINSSLVTTVAKVTGKEGHTSWILDNLNASRLYYYYALLTVISVLNFVFFLGVSWLYVYKRETNEAFSSSHKHSQTASTVKCVAKDANDSREQSQNQQKQSQADVSNVIEGISG</sequence>
<evidence type="ECO:0000256" key="2">
    <source>
        <dbReference type="ARBA" id="ARBA00005982"/>
    </source>
</evidence>
<feature type="transmembrane region" description="Helical" evidence="7">
    <location>
        <begin position="541"/>
        <end position="566"/>
    </location>
</feature>
<keyword evidence="4 7" id="KW-1133">Transmembrane helix</keyword>
<evidence type="ECO:0000256" key="1">
    <source>
        <dbReference type="ARBA" id="ARBA00004141"/>
    </source>
</evidence>
<comment type="similarity">
    <text evidence="2">Belongs to the major facilitator superfamily. Proton-dependent oligopeptide transporter (POT/PTR) (TC 2.A.17) family.</text>
</comment>
<feature type="transmembrane region" description="Helical" evidence="7">
    <location>
        <begin position="335"/>
        <end position="353"/>
    </location>
</feature>
<feature type="transmembrane region" description="Helical" evidence="7">
    <location>
        <begin position="192"/>
        <end position="213"/>
    </location>
</feature>
<dbReference type="InterPro" id="IPR044739">
    <property type="entry name" value="NRT1/PTR"/>
</dbReference>
<feature type="transmembrane region" description="Helical" evidence="7">
    <location>
        <begin position="102"/>
        <end position="123"/>
    </location>
</feature>
<keyword evidence="3 7" id="KW-0812">Transmembrane</keyword>
<proteinExistence type="inferred from homology"/>
<feature type="region of interest" description="Disordered" evidence="6">
    <location>
        <begin position="592"/>
        <end position="622"/>
    </location>
</feature>
<dbReference type="CDD" id="cd17417">
    <property type="entry name" value="MFS_NPF5"/>
    <property type="match status" value="1"/>
</dbReference>
<dbReference type="Pfam" id="PF00854">
    <property type="entry name" value="PTR2"/>
    <property type="match status" value="1"/>
</dbReference>
<dbReference type="GO" id="GO:0042937">
    <property type="term" value="F:tripeptide transmembrane transporter activity"/>
    <property type="evidence" value="ECO:0007669"/>
    <property type="project" value="InterPro"/>
</dbReference>
<name>A0A0D6QRN7_ARACU</name>